<evidence type="ECO:0000256" key="1">
    <source>
        <dbReference type="ARBA" id="ARBA00004613"/>
    </source>
</evidence>
<feature type="compositionally biased region" description="Basic and acidic residues" evidence="6">
    <location>
        <begin position="1163"/>
        <end position="1203"/>
    </location>
</feature>
<feature type="compositionally biased region" description="Basic and acidic residues" evidence="6">
    <location>
        <begin position="1088"/>
        <end position="1101"/>
    </location>
</feature>
<protein>
    <submittedName>
        <fullName evidence="8">Gliding motility-associated C-terminal domain-containing protein</fullName>
    </submittedName>
</protein>
<feature type="compositionally biased region" description="Basic and acidic residues" evidence="6">
    <location>
        <begin position="1355"/>
        <end position="1394"/>
    </location>
</feature>
<dbReference type="PROSITE" id="PS51127">
    <property type="entry name" value="BIG1"/>
    <property type="match status" value="1"/>
</dbReference>
<dbReference type="InterPro" id="IPR018247">
    <property type="entry name" value="EF_Hand_1_Ca_BS"/>
</dbReference>
<feature type="region of interest" description="Disordered" evidence="6">
    <location>
        <begin position="713"/>
        <end position="734"/>
    </location>
</feature>
<dbReference type="InterPro" id="IPR009091">
    <property type="entry name" value="RCC1/BLIP-II"/>
</dbReference>
<evidence type="ECO:0000313" key="9">
    <source>
        <dbReference type="Proteomes" id="UP001598114"/>
    </source>
</evidence>
<dbReference type="SUPFAM" id="SSF50985">
    <property type="entry name" value="RCC1/BLIP-II"/>
    <property type="match status" value="1"/>
</dbReference>
<dbReference type="Gene3D" id="2.60.40.10">
    <property type="entry name" value="Immunoglobulins"/>
    <property type="match status" value="1"/>
</dbReference>
<dbReference type="Gene3D" id="4.10.1080.10">
    <property type="entry name" value="TSP type-3 repeat"/>
    <property type="match status" value="6"/>
</dbReference>
<dbReference type="Gene3D" id="2.130.10.30">
    <property type="entry name" value="Regulator of chromosome condensation 1/beta-lactamase-inhibitor protein II"/>
    <property type="match status" value="1"/>
</dbReference>
<comment type="caution">
    <text evidence="8">The sequence shown here is derived from an EMBL/GenBank/DDBJ whole genome shotgun (WGS) entry which is preliminary data.</text>
</comment>
<evidence type="ECO:0000313" key="8">
    <source>
        <dbReference type="EMBL" id="MFD3274902.1"/>
    </source>
</evidence>
<dbReference type="InterPro" id="IPR000408">
    <property type="entry name" value="Reg_chr_condens"/>
</dbReference>
<evidence type="ECO:0000259" key="7">
    <source>
        <dbReference type="PROSITE" id="PS51127"/>
    </source>
</evidence>
<name>A0ABW6CYR4_9BACT</name>
<dbReference type="PANTHER" id="PTHR10199:SF119">
    <property type="entry name" value="RE20510P"/>
    <property type="match status" value="1"/>
</dbReference>
<evidence type="ECO:0000256" key="6">
    <source>
        <dbReference type="SAM" id="MobiDB-lite"/>
    </source>
</evidence>
<dbReference type="NCBIfam" id="TIGR04131">
    <property type="entry name" value="Bac_Flav_CTERM"/>
    <property type="match status" value="1"/>
</dbReference>
<dbReference type="InterPro" id="IPR059100">
    <property type="entry name" value="TSP3_bac"/>
</dbReference>
<dbReference type="InterPro" id="IPR028974">
    <property type="entry name" value="TSP_type-3_rpt"/>
</dbReference>
<comment type="subcellular location">
    <subcellularLocation>
        <location evidence="1">Secreted</location>
    </subcellularLocation>
</comment>
<dbReference type="InterPro" id="IPR008964">
    <property type="entry name" value="Invasin/intimin_cell_adhesion"/>
</dbReference>
<dbReference type="InterPro" id="IPR026341">
    <property type="entry name" value="T9SS_type_B"/>
</dbReference>
<dbReference type="InterPro" id="IPR003344">
    <property type="entry name" value="Big_1_dom"/>
</dbReference>
<feature type="domain" description="Big-1" evidence="7">
    <location>
        <begin position="463"/>
        <end position="555"/>
    </location>
</feature>
<dbReference type="InterPro" id="IPR013783">
    <property type="entry name" value="Ig-like_fold"/>
</dbReference>
<dbReference type="SUPFAM" id="SSF103647">
    <property type="entry name" value="TSP type-3 repeat"/>
    <property type="match status" value="4"/>
</dbReference>
<keyword evidence="9" id="KW-1185">Reference proteome</keyword>
<keyword evidence="5" id="KW-0106">Calcium</keyword>
<dbReference type="PROSITE" id="PS00018">
    <property type="entry name" value="EF_HAND_1"/>
    <property type="match status" value="1"/>
</dbReference>
<dbReference type="SUPFAM" id="SSF49373">
    <property type="entry name" value="Invasin/intimin cell-adhesion fragments"/>
    <property type="match status" value="1"/>
</dbReference>
<organism evidence="8 9">
    <name type="scientific">Aquirufa echingensis</name>
    <dbReference type="NCBI Taxonomy" id="3096516"/>
    <lineage>
        <taxon>Bacteria</taxon>
        <taxon>Pseudomonadati</taxon>
        <taxon>Bacteroidota</taxon>
        <taxon>Cytophagia</taxon>
        <taxon>Cytophagales</taxon>
        <taxon>Flectobacillaceae</taxon>
        <taxon>Aquirufa</taxon>
    </lineage>
</organism>
<dbReference type="EMBL" id="JBBKYA010000001">
    <property type="protein sequence ID" value="MFD3274902.1"/>
    <property type="molecule type" value="Genomic_DNA"/>
</dbReference>
<reference evidence="8 9" key="1">
    <citation type="submission" date="2024-03" db="EMBL/GenBank/DDBJ databases">
        <title>Aquirufa genome sequencing.</title>
        <authorList>
            <person name="Pitt A."/>
            <person name="Hahn M.W."/>
        </authorList>
    </citation>
    <scope>NUCLEOTIDE SEQUENCE [LARGE SCALE GENOMIC DNA]</scope>
    <source>
        <strain evidence="8 9">PLAD-142S6K</strain>
    </source>
</reference>
<comment type="similarity">
    <text evidence="2">Belongs to the intimin/invasin family.</text>
</comment>
<accession>A0ABW6CYR4</accession>
<proteinExistence type="inferred from homology"/>
<keyword evidence="3" id="KW-0964">Secreted</keyword>
<dbReference type="Pfam" id="PF13585">
    <property type="entry name" value="CHU_C"/>
    <property type="match status" value="1"/>
</dbReference>
<evidence type="ECO:0000256" key="5">
    <source>
        <dbReference type="ARBA" id="ARBA00022837"/>
    </source>
</evidence>
<evidence type="ECO:0000256" key="2">
    <source>
        <dbReference type="ARBA" id="ARBA00010116"/>
    </source>
</evidence>
<dbReference type="PROSITE" id="PS50012">
    <property type="entry name" value="RCC1_3"/>
    <property type="match status" value="1"/>
</dbReference>
<evidence type="ECO:0000256" key="4">
    <source>
        <dbReference type="ARBA" id="ARBA00022729"/>
    </source>
</evidence>
<gene>
    <name evidence="8" type="ORF">SKC38_01520</name>
</gene>
<dbReference type="RefSeq" id="WP_377974486.1">
    <property type="nucleotide sequence ID" value="NZ_JBBKYA010000001.1"/>
</dbReference>
<dbReference type="Proteomes" id="UP001598114">
    <property type="component" value="Unassembled WGS sequence"/>
</dbReference>
<feature type="region of interest" description="Disordered" evidence="6">
    <location>
        <begin position="1040"/>
        <end position="1394"/>
    </location>
</feature>
<dbReference type="PANTHER" id="PTHR10199">
    <property type="entry name" value="THROMBOSPONDIN"/>
    <property type="match status" value="1"/>
</dbReference>
<dbReference type="InterPro" id="IPR015217">
    <property type="entry name" value="Invasin_dom_3"/>
</dbReference>
<feature type="compositionally biased region" description="Basic and acidic residues" evidence="6">
    <location>
        <begin position="1122"/>
        <end position="1135"/>
    </location>
</feature>
<dbReference type="Pfam" id="PF09134">
    <property type="entry name" value="Invasin_D3"/>
    <property type="match status" value="1"/>
</dbReference>
<sequence length="1536" mass="160949">MLKSHVIKFFLFSLVLGLNTTQLVGQCIPTDKYDKIISSFHQSLAIKTDGTYSVWGDKMSNNGTTEVLSPQDINSTNYPALTGTVLKASVGSNGFNQLSAQAVLLSTSGLFAWGTAGAVLESSLTGGGDSFRRITTPTGGDGSTGLPTGVAPTDVKMLFTSYQTLAIVTNAGNVWVLTQAAMQLTGNGLTGVPTTAQSKTWYKVKTSAGVDLANIEAIRGQVADDAHNALMAVSTSGDIYTWGASTYLGNGSAVSARTYATAMSLPSGVVGSDVKMIGVNGGNQTTNSTNNTYYILSNQGFLYAMGENNNRQVGDFTTTDRLTWVNVKQNATTNMSGIATFSVQEHDANFSAAVAVTNSGDLYTWGENPRNMIGRPTSNTIYDPGIPSSFNQGTDLAIFAEVGGHTLVYLKQGTTQFCYVGHKVKGSMGDGSAVDADITNFDCSNTPSLYICGSIPVVASPITSLISASQTSINADGSSTSTITIQLKDASGNNLTTTGGTVTVATSAGTLGTVVDNNNGTYTVILTSSNTATTANITYVLNNTNGTNTASVAFVSGGTSAPTGAASQTFCIDASPTLASIVASGTAIQWYAASSGGSALASSTALTNGTTYYATQTVSSVESASRLAVTVTISPTVTMAVSPSSATLTLGQSVSLTASGASSYAWSPSTNLSVATGATVTSTPTSTITYTVTGTSGACSSSANVTVTLGSLDTDGDGVSDTQEALDGTDPNNGCSYNASSQVLANTSTAWRNADCDGDGNPNGTDSAPLNYCQDGSGLAPQVGTPAYDFFRDADCDGDGISNGLECHNGGSNCEDFDRDGTPDYLDQDSDNDGILDISEKRVDSDGDGHFDYIDIDSDNDGILDSRETAADFDQDGTPNFLDLDSDGDGILDSFEGLIKFRNQVDNNNDGRVDCTIDANGNGLLDCVETAMGGASDEVPDTDGDGAADFLDLDSDADGILDRIELRGDMDGDNLPNYRDLDSDGDKLGDSVEGISDKDGDGAPNFLDLDSDGDGILDRIEGPTACVTCTDRVDNNEDGWDDRSQFVEGGWSVDTDKDGSPDFLDIDSDNDGIPDAVEAGSDPLNPVDTDKDGTPDFRDLDSDNDGIPDAIEAGKDPSVPVDTDKDGTPDFRDLDSDNDGITDAIEAGVDPTKPLDTDGDGIYDFRETDSDNDGILDKTEAGADPSKPIDTDKDGLPDYRDIDSDNDGIIDNIEKGPNGTPIDTDGDGLPDYRDLDSDNDGISDNIEKGPTGTPIDTDGDGLPDYRDLDSDNDGISDNTEKGPTSTPVDTDGDGLPDYRDLDSDNDGISDNIEKGPTANPIDTDGDGLPDYRDLDSDSDTLSDNIEKGPTSTPVDTDKDGNADFRDLDSDNDGITDKVEAGPDPKNPLDTDKDLTYDFRDIDSDNDGILDRDEDNLNISGLADCDRDGIPNRLDADKCPSFMPQGISPNGDGKNDTFIIPGILSSQPNTVTIFNRWGNIVYEKDNYQNDWHGQTDRAFDLLASDGLVPDGTYYYVVDYKGNKSNVKSFIYVNRLEK</sequence>
<evidence type="ECO:0000256" key="3">
    <source>
        <dbReference type="ARBA" id="ARBA00022525"/>
    </source>
</evidence>
<dbReference type="Pfam" id="PF18884">
    <property type="entry name" value="TSP3_bac"/>
    <property type="match status" value="8"/>
</dbReference>
<feature type="compositionally biased region" description="Polar residues" evidence="6">
    <location>
        <begin position="1273"/>
        <end position="1288"/>
    </location>
</feature>
<keyword evidence="4" id="KW-0732">Signal</keyword>